<feature type="binding site" evidence="4">
    <location>
        <position position="33"/>
    </location>
    <ligand>
        <name>1D-myo-inositol 2-(L-cysteinylamino)-2-deoxy-alpha-D-glucopyranoside</name>
        <dbReference type="ChEBI" id="CHEBI:58887"/>
    </ligand>
</feature>
<dbReference type="Proteomes" id="UP000275256">
    <property type="component" value="Unassembled WGS sequence"/>
</dbReference>
<dbReference type="InterPro" id="IPR016181">
    <property type="entry name" value="Acyl_CoA_acyltransferase"/>
</dbReference>
<dbReference type="HAMAP" id="MF_01698">
    <property type="entry name" value="MshD"/>
    <property type="match status" value="1"/>
</dbReference>
<evidence type="ECO:0000259" key="5">
    <source>
        <dbReference type="PROSITE" id="PS51186"/>
    </source>
</evidence>
<accession>A0A3M0GA33</accession>
<comment type="similarity">
    <text evidence="4">Belongs to the acetyltransferase family. MshD subfamily.</text>
</comment>
<dbReference type="EC" id="2.3.1.189" evidence="4"/>
<feature type="binding site" evidence="4">
    <location>
        <begin position="71"/>
        <end position="73"/>
    </location>
    <ligand>
        <name>acetyl-CoA</name>
        <dbReference type="ChEBI" id="CHEBI:57288"/>
        <label>1</label>
    </ligand>
</feature>
<keyword evidence="1 4" id="KW-0808">Transferase</keyword>
<dbReference type="PROSITE" id="PS51186">
    <property type="entry name" value="GNAT"/>
    <property type="match status" value="2"/>
</dbReference>
<evidence type="ECO:0000313" key="6">
    <source>
        <dbReference type="EMBL" id="RMB61127.1"/>
    </source>
</evidence>
<dbReference type="GO" id="GO:0010125">
    <property type="term" value="P:mycothiol biosynthetic process"/>
    <property type="evidence" value="ECO:0007669"/>
    <property type="project" value="UniProtKB-UniRule"/>
</dbReference>
<evidence type="ECO:0000256" key="2">
    <source>
        <dbReference type="ARBA" id="ARBA00022737"/>
    </source>
</evidence>
<dbReference type="InterPro" id="IPR050832">
    <property type="entry name" value="Bact_Acetyltransf"/>
</dbReference>
<dbReference type="RefSeq" id="WP_121899675.1">
    <property type="nucleotide sequence ID" value="NZ_REFW01000001.1"/>
</dbReference>
<feature type="domain" description="N-acetyltransferase" evidence="5">
    <location>
        <begin position="2"/>
        <end position="131"/>
    </location>
</feature>
<dbReference type="NCBIfam" id="TIGR03448">
    <property type="entry name" value="mycothiol_MshD"/>
    <property type="match status" value="1"/>
</dbReference>
<dbReference type="Pfam" id="PF00583">
    <property type="entry name" value="Acetyltransf_1"/>
    <property type="match status" value="2"/>
</dbReference>
<feature type="binding site" evidence="4">
    <location>
        <position position="168"/>
    </location>
    <ligand>
        <name>1D-myo-inositol 2-(L-cysteinylamino)-2-deoxy-alpha-D-glucopyranoside</name>
        <dbReference type="ChEBI" id="CHEBI:58887"/>
    </ligand>
</feature>
<keyword evidence="3 4" id="KW-0012">Acyltransferase</keyword>
<gene>
    <name evidence="4 6" type="primary">mshD</name>
    <name evidence="6" type="ORF">EAX62_00105</name>
</gene>
<comment type="caution">
    <text evidence="6">The sequence shown here is derived from an EMBL/GenBank/DDBJ whole genome shotgun (WGS) entry which is preliminary data.</text>
</comment>
<comment type="catalytic activity">
    <reaction evidence="4">
        <text>1D-myo-inositol 2-(L-cysteinylamino)-2-deoxy-alpha-D-glucopyranoside + acetyl-CoA = mycothiol + CoA + H(+)</text>
        <dbReference type="Rhea" id="RHEA:26172"/>
        <dbReference type="ChEBI" id="CHEBI:15378"/>
        <dbReference type="ChEBI" id="CHEBI:16768"/>
        <dbReference type="ChEBI" id="CHEBI:57287"/>
        <dbReference type="ChEBI" id="CHEBI:57288"/>
        <dbReference type="ChEBI" id="CHEBI:58887"/>
        <dbReference type="EC" id="2.3.1.189"/>
    </reaction>
</comment>
<dbReference type="CDD" id="cd04301">
    <property type="entry name" value="NAT_SF"/>
    <property type="match status" value="2"/>
</dbReference>
<dbReference type="InterPro" id="IPR017813">
    <property type="entry name" value="Mycothiol_AcTrfase"/>
</dbReference>
<feature type="binding site" evidence="4">
    <location>
        <begin position="79"/>
        <end position="84"/>
    </location>
    <ligand>
        <name>acetyl-CoA</name>
        <dbReference type="ChEBI" id="CHEBI:57288"/>
        <label>1</label>
    </ligand>
</feature>
<comment type="caution">
    <text evidence="4">Lacks conserved residue(s) required for the propagation of feature annotation.</text>
</comment>
<dbReference type="AlphaFoldDB" id="A0A3M0GA33"/>
<sequence>MMELEQLTPQQRDEVQHLVQRIAEADGVAPTNESADLVIAGQRPGSFFFATAGDDLVGFAVADARDGTIQAGVLPGHRRRGHGTSLLRAALEAHPHHTLWAFGTQPGAAGLAGALGLTPVRELLKMARPLGEEPEARVPAGWTIRAFRPSDADGVVATNAAAFAHHPEQGRLTRDEFDALTSQPWFSAEGLLVATRGYEDSPVVGFHWTKRHDEATGEVYVLAVHPDHEGHGLGRALLEAGLAHLEAVGCTEVVLFVEASEERVVAMYRSASFVTSNTDTSYQL</sequence>
<keyword evidence="7" id="KW-1185">Reference proteome</keyword>
<keyword evidence="2 4" id="KW-0677">Repeat</keyword>
<reference evidence="6 7" key="1">
    <citation type="submission" date="2018-10" db="EMBL/GenBank/DDBJ databases">
        <title>Tessaracoccus antarcticuss sp. nov., isolated from sediment.</title>
        <authorList>
            <person name="Zhou L.Y."/>
            <person name="Du Z.J."/>
        </authorList>
    </citation>
    <scope>NUCLEOTIDE SEQUENCE [LARGE SCALE GENOMIC DNA]</scope>
    <source>
        <strain evidence="6 7">JDX10</strain>
    </source>
</reference>
<dbReference type="InterPro" id="IPR000182">
    <property type="entry name" value="GNAT_dom"/>
</dbReference>
<comment type="function">
    <text evidence="4">Catalyzes the transfer of acetyl from acetyl-CoA to desacetylmycothiol (Cys-GlcN-Ins) to form mycothiol.</text>
</comment>
<feature type="domain" description="N-acetyltransferase" evidence="5">
    <location>
        <begin position="142"/>
        <end position="284"/>
    </location>
</feature>
<dbReference type="OrthoDB" id="3208058at2"/>
<proteinExistence type="inferred from homology"/>
<dbReference type="PANTHER" id="PTHR43877">
    <property type="entry name" value="AMINOALKYLPHOSPHONATE N-ACETYLTRANSFERASE-RELATED-RELATED"/>
    <property type="match status" value="1"/>
</dbReference>
<dbReference type="SUPFAM" id="SSF55729">
    <property type="entry name" value="Acyl-CoA N-acyltransferases (Nat)"/>
    <property type="match status" value="2"/>
</dbReference>
<dbReference type="EMBL" id="REFW01000001">
    <property type="protein sequence ID" value="RMB61127.1"/>
    <property type="molecule type" value="Genomic_DNA"/>
</dbReference>
<feature type="binding site" evidence="4">
    <location>
        <begin position="229"/>
        <end position="235"/>
    </location>
    <ligand>
        <name>acetyl-CoA</name>
        <dbReference type="ChEBI" id="CHEBI:57288"/>
        <label>2</label>
    </ligand>
</feature>
<feature type="binding site" evidence="4">
    <location>
        <begin position="222"/>
        <end position="224"/>
    </location>
    <ligand>
        <name>acetyl-CoA</name>
        <dbReference type="ChEBI" id="CHEBI:57288"/>
        <label>2</label>
    </ligand>
</feature>
<dbReference type="Gene3D" id="3.40.630.30">
    <property type="match status" value="1"/>
</dbReference>
<evidence type="ECO:0000256" key="4">
    <source>
        <dbReference type="HAMAP-Rule" id="MF_01698"/>
    </source>
</evidence>
<evidence type="ECO:0000256" key="1">
    <source>
        <dbReference type="ARBA" id="ARBA00022679"/>
    </source>
</evidence>
<protein>
    <recommendedName>
        <fullName evidence="4">Mycothiol acetyltransferase</fullName>
        <shortName evidence="4">MSH acetyltransferase</shortName>
        <ecNumber evidence="4">2.3.1.189</ecNumber>
    </recommendedName>
    <alternativeName>
        <fullName evidence="4">Mycothiol synthase</fullName>
    </alternativeName>
</protein>
<feature type="binding site" evidence="4">
    <location>
        <position position="210"/>
    </location>
    <ligand>
        <name>1D-myo-inositol 2-(L-cysteinylamino)-2-deoxy-alpha-D-glucopyranoside</name>
        <dbReference type="ChEBI" id="CHEBI:58887"/>
    </ligand>
</feature>
<name>A0A3M0GA33_9ACTN</name>
<evidence type="ECO:0000256" key="3">
    <source>
        <dbReference type="ARBA" id="ARBA00023315"/>
    </source>
</evidence>
<dbReference type="GO" id="GO:0035447">
    <property type="term" value="F:mycothiol synthase activity"/>
    <property type="evidence" value="ECO:0007669"/>
    <property type="project" value="UniProtKB-UniRule"/>
</dbReference>
<feature type="binding site" evidence="4">
    <location>
        <position position="218"/>
    </location>
    <ligand>
        <name>1D-myo-inositol 2-(L-cysteinylamino)-2-deoxy-alpha-D-glucopyranoside</name>
        <dbReference type="ChEBI" id="CHEBI:58887"/>
    </ligand>
</feature>
<evidence type="ECO:0000313" key="7">
    <source>
        <dbReference type="Proteomes" id="UP000275256"/>
    </source>
</evidence>
<organism evidence="6 7">
    <name type="scientific">Tessaracoccus antarcticus</name>
    <dbReference type="NCBI Taxonomy" id="2479848"/>
    <lineage>
        <taxon>Bacteria</taxon>
        <taxon>Bacillati</taxon>
        <taxon>Actinomycetota</taxon>
        <taxon>Actinomycetes</taxon>
        <taxon>Propionibacteriales</taxon>
        <taxon>Propionibacteriaceae</taxon>
        <taxon>Tessaracoccus</taxon>
    </lineage>
</organism>
<comment type="subunit">
    <text evidence="4">Monomer.</text>
</comment>